<gene>
    <name evidence="7" type="primary">ptsJ</name>
    <name evidence="7" type="ORF">GCM10009092_38930</name>
</gene>
<dbReference type="InterPro" id="IPR036390">
    <property type="entry name" value="WH_DNA-bd_sf"/>
</dbReference>
<dbReference type="InterPro" id="IPR015424">
    <property type="entry name" value="PyrdxlP-dep_Trfase"/>
</dbReference>
<dbReference type="Gene3D" id="1.10.10.10">
    <property type="entry name" value="Winged helix-like DNA-binding domain superfamily/Winged helix DNA-binding domain"/>
    <property type="match status" value="1"/>
</dbReference>
<evidence type="ECO:0000256" key="5">
    <source>
        <dbReference type="ARBA" id="ARBA00023163"/>
    </source>
</evidence>
<dbReference type="CDD" id="cd07377">
    <property type="entry name" value="WHTH_GntR"/>
    <property type="match status" value="1"/>
</dbReference>
<evidence type="ECO:0000256" key="4">
    <source>
        <dbReference type="ARBA" id="ARBA00023125"/>
    </source>
</evidence>
<dbReference type="InterPro" id="IPR015422">
    <property type="entry name" value="PyrdxlP-dep_Trfase_small"/>
</dbReference>
<name>A0ABN0XRK3_9ALTE</name>
<dbReference type="InterPro" id="IPR004839">
    <property type="entry name" value="Aminotransferase_I/II_large"/>
</dbReference>
<comment type="similarity">
    <text evidence="1">In the C-terminal section; belongs to the class-I pyridoxal-phosphate-dependent aminotransferase family.</text>
</comment>
<comment type="caution">
    <text evidence="7">The sequence shown here is derived from an EMBL/GenBank/DDBJ whole genome shotgun (WGS) entry which is preliminary data.</text>
</comment>
<dbReference type="PANTHER" id="PTHR46577">
    <property type="entry name" value="HTH-TYPE TRANSCRIPTIONAL REGULATORY PROTEIN GABR"/>
    <property type="match status" value="1"/>
</dbReference>
<evidence type="ECO:0000313" key="7">
    <source>
        <dbReference type="EMBL" id="GAA0370828.1"/>
    </source>
</evidence>
<dbReference type="Proteomes" id="UP001501757">
    <property type="component" value="Unassembled WGS sequence"/>
</dbReference>
<dbReference type="SMART" id="SM00345">
    <property type="entry name" value="HTH_GNTR"/>
    <property type="match status" value="1"/>
</dbReference>
<dbReference type="Gene3D" id="3.40.640.10">
    <property type="entry name" value="Type I PLP-dependent aspartate aminotransferase-like (Major domain)"/>
    <property type="match status" value="1"/>
</dbReference>
<keyword evidence="2" id="KW-0663">Pyridoxal phosphate</keyword>
<dbReference type="InterPro" id="IPR000524">
    <property type="entry name" value="Tscrpt_reg_HTH_GntR"/>
</dbReference>
<keyword evidence="8" id="KW-1185">Reference proteome</keyword>
<keyword evidence="5" id="KW-0804">Transcription</keyword>
<evidence type="ECO:0000256" key="2">
    <source>
        <dbReference type="ARBA" id="ARBA00022898"/>
    </source>
</evidence>
<dbReference type="Pfam" id="PF00155">
    <property type="entry name" value="Aminotran_1_2"/>
    <property type="match status" value="1"/>
</dbReference>
<keyword evidence="3" id="KW-0805">Transcription regulation</keyword>
<dbReference type="EMBL" id="BAAAEI010000023">
    <property type="protein sequence ID" value="GAA0370828.1"/>
    <property type="molecule type" value="Genomic_DNA"/>
</dbReference>
<accession>A0ABN0XRK3</accession>
<dbReference type="PROSITE" id="PS50949">
    <property type="entry name" value="HTH_GNTR"/>
    <property type="match status" value="1"/>
</dbReference>
<dbReference type="Gene3D" id="3.90.1150.10">
    <property type="entry name" value="Aspartate Aminotransferase, domain 1"/>
    <property type="match status" value="1"/>
</dbReference>
<evidence type="ECO:0000259" key="6">
    <source>
        <dbReference type="PROSITE" id="PS50949"/>
    </source>
</evidence>
<dbReference type="Pfam" id="PF00392">
    <property type="entry name" value="GntR"/>
    <property type="match status" value="1"/>
</dbReference>
<dbReference type="InterPro" id="IPR015421">
    <property type="entry name" value="PyrdxlP-dep_Trfase_major"/>
</dbReference>
<dbReference type="InterPro" id="IPR036388">
    <property type="entry name" value="WH-like_DNA-bd_sf"/>
</dbReference>
<feature type="domain" description="HTH gntR-type" evidence="6">
    <location>
        <begin position="7"/>
        <end position="75"/>
    </location>
</feature>
<dbReference type="InterPro" id="IPR051446">
    <property type="entry name" value="HTH_trans_reg/aminotransferase"/>
</dbReference>
<sequence length="432" mass="46699">MKVNISGNSAQSIFESVRELTQSGDLPAGALLPPVRELADTLGVNRNTVSSAYQRLAKAGIAITQGRLGTRICQLTDAGEQEGMTDTALYDLADGSPKRDWLPDLNQVASRTQFQQYLYGENTLLPGLAEFGQQWLAHCCPGDFDIVLSNGAIDAMERLMAAHLLPGDTVLVEQPCYISSANAIRLAGMKLSGVQIDRFGMQTEALHAALAKGAHAVIITPRAHNPTGACLSAERAQALRAVLAEYPNVLVMVDDHFALMAESEYHSVIPATTQSWAIFRSVSKGFGPDLRLAIIAADKDTVARFNTRLAPGMSWVSRVLQAMVLTCLTDKSVQAKLADTKLQCARQRNFLLEALAAHGVSCPMTIDGLNVWVPVKGNSQAAAYELSRKGWLVRPGTSFDINQESQGLRVSIQNINQEIAIRFAKDLASIRG</sequence>
<evidence type="ECO:0000313" key="8">
    <source>
        <dbReference type="Proteomes" id="UP001501757"/>
    </source>
</evidence>
<reference evidence="7 8" key="1">
    <citation type="journal article" date="2019" name="Int. J. Syst. Evol. Microbiol.">
        <title>The Global Catalogue of Microorganisms (GCM) 10K type strain sequencing project: providing services to taxonomists for standard genome sequencing and annotation.</title>
        <authorList>
            <consortium name="The Broad Institute Genomics Platform"/>
            <consortium name="The Broad Institute Genome Sequencing Center for Infectious Disease"/>
            <person name="Wu L."/>
            <person name="Ma J."/>
        </authorList>
    </citation>
    <scope>NUCLEOTIDE SEQUENCE [LARGE SCALE GENOMIC DNA]</scope>
    <source>
        <strain evidence="7 8">JCM 13378</strain>
    </source>
</reference>
<dbReference type="SUPFAM" id="SSF46785">
    <property type="entry name" value="Winged helix' DNA-binding domain"/>
    <property type="match status" value="1"/>
</dbReference>
<evidence type="ECO:0000256" key="1">
    <source>
        <dbReference type="ARBA" id="ARBA00005384"/>
    </source>
</evidence>
<protein>
    <submittedName>
        <fullName evidence="7">Transcriptional regulator PtsJ</fullName>
    </submittedName>
</protein>
<dbReference type="PANTHER" id="PTHR46577:SF1">
    <property type="entry name" value="HTH-TYPE TRANSCRIPTIONAL REGULATORY PROTEIN GABR"/>
    <property type="match status" value="1"/>
</dbReference>
<organism evidence="7 8">
    <name type="scientific">Bowmanella denitrificans</name>
    <dbReference type="NCBI Taxonomy" id="366582"/>
    <lineage>
        <taxon>Bacteria</taxon>
        <taxon>Pseudomonadati</taxon>
        <taxon>Pseudomonadota</taxon>
        <taxon>Gammaproteobacteria</taxon>
        <taxon>Alteromonadales</taxon>
        <taxon>Alteromonadaceae</taxon>
        <taxon>Bowmanella</taxon>
    </lineage>
</organism>
<keyword evidence="4" id="KW-0238">DNA-binding</keyword>
<dbReference type="CDD" id="cd00609">
    <property type="entry name" value="AAT_like"/>
    <property type="match status" value="1"/>
</dbReference>
<evidence type="ECO:0000256" key="3">
    <source>
        <dbReference type="ARBA" id="ARBA00023015"/>
    </source>
</evidence>
<dbReference type="RefSeq" id="WP_343847142.1">
    <property type="nucleotide sequence ID" value="NZ_BAAAEI010000023.1"/>
</dbReference>
<dbReference type="SUPFAM" id="SSF53383">
    <property type="entry name" value="PLP-dependent transferases"/>
    <property type="match status" value="1"/>
</dbReference>
<proteinExistence type="inferred from homology"/>
<dbReference type="PRINTS" id="PR00035">
    <property type="entry name" value="HTHGNTR"/>
</dbReference>